<dbReference type="PANTHER" id="PTHR11715:SF3">
    <property type="entry name" value="GLYCINE CLEAVAGE SYSTEM H PROTEIN-RELATED"/>
    <property type="match status" value="1"/>
</dbReference>
<evidence type="ECO:0000259" key="5">
    <source>
        <dbReference type="PROSITE" id="PS50968"/>
    </source>
</evidence>
<keyword evidence="7" id="KW-1185">Reference proteome</keyword>
<dbReference type="PROSITE" id="PS50968">
    <property type="entry name" value="BIOTINYL_LIPOYL"/>
    <property type="match status" value="1"/>
</dbReference>
<dbReference type="GO" id="GO:0009249">
    <property type="term" value="P:protein lipoylation"/>
    <property type="evidence" value="ECO:0007669"/>
    <property type="project" value="TreeGrafter"/>
</dbReference>
<dbReference type="GO" id="GO:0005739">
    <property type="term" value="C:mitochondrion"/>
    <property type="evidence" value="ECO:0007669"/>
    <property type="project" value="TreeGrafter"/>
</dbReference>
<evidence type="ECO:0000256" key="1">
    <source>
        <dbReference type="ARBA" id="ARBA00009249"/>
    </source>
</evidence>
<dbReference type="OrthoDB" id="10264154at2759"/>
<gene>
    <name evidence="6" type="ORF">DSTB1V02_LOCUS828</name>
</gene>
<dbReference type="CDD" id="cd06848">
    <property type="entry name" value="GCS_H"/>
    <property type="match status" value="1"/>
</dbReference>
<dbReference type="SUPFAM" id="SSF51230">
    <property type="entry name" value="Single hybrid motif"/>
    <property type="match status" value="1"/>
</dbReference>
<dbReference type="InterPro" id="IPR011053">
    <property type="entry name" value="Single_hybrid_motif"/>
</dbReference>
<accession>A0A7R8WZD9</accession>
<dbReference type="PANTHER" id="PTHR11715">
    <property type="entry name" value="GLYCINE CLEAVAGE SYSTEM H PROTEIN"/>
    <property type="match status" value="1"/>
</dbReference>
<dbReference type="InterPro" id="IPR002930">
    <property type="entry name" value="GCV_H"/>
</dbReference>
<dbReference type="InterPro" id="IPR000089">
    <property type="entry name" value="Biotin_lipoyl"/>
</dbReference>
<protein>
    <recommendedName>
        <fullName evidence="2">Glycine cleavage system H protein, mitochondrial</fullName>
    </recommendedName>
</protein>
<keyword evidence="4" id="KW-0809">Transit peptide</keyword>
<name>A0A7R8WZD9_9CRUS</name>
<reference evidence="6" key="1">
    <citation type="submission" date="2020-11" db="EMBL/GenBank/DDBJ databases">
        <authorList>
            <person name="Tran Van P."/>
        </authorList>
    </citation>
    <scope>NUCLEOTIDE SEQUENCE</scope>
</reference>
<proteinExistence type="inferred from homology"/>
<dbReference type="EMBL" id="CAJPEV010000065">
    <property type="protein sequence ID" value="CAG0879939.1"/>
    <property type="molecule type" value="Genomic_DNA"/>
</dbReference>
<dbReference type="InterPro" id="IPR003016">
    <property type="entry name" value="2-oxoA_DH_lipoyl-BS"/>
</dbReference>
<dbReference type="GO" id="GO:0019464">
    <property type="term" value="P:glycine decarboxylation via glycine cleavage system"/>
    <property type="evidence" value="ECO:0007669"/>
    <property type="project" value="InterPro"/>
</dbReference>
<comment type="similarity">
    <text evidence="1">Belongs to the GcvH family.</text>
</comment>
<organism evidence="6">
    <name type="scientific">Darwinula stevensoni</name>
    <dbReference type="NCBI Taxonomy" id="69355"/>
    <lineage>
        <taxon>Eukaryota</taxon>
        <taxon>Metazoa</taxon>
        <taxon>Ecdysozoa</taxon>
        <taxon>Arthropoda</taxon>
        <taxon>Crustacea</taxon>
        <taxon>Oligostraca</taxon>
        <taxon>Ostracoda</taxon>
        <taxon>Podocopa</taxon>
        <taxon>Podocopida</taxon>
        <taxon>Darwinulocopina</taxon>
        <taxon>Darwinuloidea</taxon>
        <taxon>Darwinulidae</taxon>
        <taxon>Darwinula</taxon>
    </lineage>
</organism>
<dbReference type="Proteomes" id="UP000677054">
    <property type="component" value="Unassembled WGS sequence"/>
</dbReference>
<evidence type="ECO:0000313" key="6">
    <source>
        <dbReference type="EMBL" id="CAD7240822.1"/>
    </source>
</evidence>
<evidence type="ECO:0000313" key="7">
    <source>
        <dbReference type="Proteomes" id="UP000677054"/>
    </source>
</evidence>
<dbReference type="InterPro" id="IPR033753">
    <property type="entry name" value="GCV_H/Fam206"/>
</dbReference>
<dbReference type="Gene3D" id="2.40.50.100">
    <property type="match status" value="2"/>
</dbReference>
<sequence length="146" mass="16164">MPVTQGDGWLITGPPQRAPPFLLPTSLTQFPPPARNDGSFLANSAKCWRKFTEKHEWVTVDKGIGTVGISDYAQEALGDIVYAQLPELGSEFSQHDECGALESVKAASELYCPVSGWLFKLSLAKPEELDKLMDEEAYEKFLKSQE</sequence>
<feature type="domain" description="Lipoyl-binding" evidence="5">
    <location>
        <begin position="64"/>
        <end position="145"/>
    </location>
</feature>
<dbReference type="GO" id="GO:0005960">
    <property type="term" value="C:glycine cleavage complex"/>
    <property type="evidence" value="ECO:0007669"/>
    <property type="project" value="InterPro"/>
</dbReference>
<dbReference type="AlphaFoldDB" id="A0A7R8WZD9"/>
<dbReference type="EMBL" id="LR899582">
    <property type="protein sequence ID" value="CAD7240822.1"/>
    <property type="molecule type" value="Genomic_DNA"/>
</dbReference>
<dbReference type="Pfam" id="PF01597">
    <property type="entry name" value="GCV_H"/>
    <property type="match status" value="1"/>
</dbReference>
<dbReference type="PROSITE" id="PS00189">
    <property type="entry name" value="LIPOYL"/>
    <property type="match status" value="1"/>
</dbReference>
<keyword evidence="3" id="KW-0450">Lipoyl</keyword>
<evidence type="ECO:0000256" key="4">
    <source>
        <dbReference type="ARBA" id="ARBA00022946"/>
    </source>
</evidence>
<evidence type="ECO:0000256" key="3">
    <source>
        <dbReference type="ARBA" id="ARBA00022823"/>
    </source>
</evidence>
<evidence type="ECO:0000256" key="2">
    <source>
        <dbReference type="ARBA" id="ARBA00018130"/>
    </source>
</evidence>